<dbReference type="Proteomes" id="UP000296374">
    <property type="component" value="Chromosome"/>
</dbReference>
<gene>
    <name evidence="4" type="ORF">E4191_05625</name>
</gene>
<dbReference type="EMBL" id="CP038439">
    <property type="protein sequence ID" value="QBX34251.1"/>
    <property type="molecule type" value="Genomic_DNA"/>
</dbReference>
<name>A0A4P7HM79_9RHOB</name>
<dbReference type="Gene3D" id="2.60.40.200">
    <property type="entry name" value="Superoxide dismutase, copper/zinc binding domain"/>
    <property type="match status" value="1"/>
</dbReference>
<dbReference type="AlphaFoldDB" id="A0A4P7HM79"/>
<protein>
    <submittedName>
        <fullName evidence="4">Superoxide dismutase family protein</fullName>
    </submittedName>
</protein>
<sequence>MRTIMGCPSGKAVSVYRQSRLPDQAPRNIARGPALPVTSPKEDLPMTRRMIAPALTALLLSAGAVAAQDAQPMGHEATGPDLSTLGGAFSASVQGPEGTDHGSITVQPTPSGVSVVTLALTDLPPGIVAVHLHQTGACDAPDYETAGGHLALDGEEHGVLSENGPHIGDMPNLHVPESGAVMVEHFIPGLSAEVLDDEDGTGFIIHAHADDYQGQPAGHAGPRLACGVLSAAE</sequence>
<feature type="domain" description="Superoxide dismutase copper/zinc binding" evidence="3">
    <location>
        <begin position="102"/>
        <end position="228"/>
    </location>
</feature>
<evidence type="ECO:0000313" key="4">
    <source>
        <dbReference type="EMBL" id="QBX34251.1"/>
    </source>
</evidence>
<dbReference type="Pfam" id="PF00080">
    <property type="entry name" value="Sod_Cu"/>
    <property type="match status" value="1"/>
</dbReference>
<comment type="similarity">
    <text evidence="1">Belongs to the Cu-Zn superoxide dismutase family.</text>
</comment>
<dbReference type="InterPro" id="IPR024134">
    <property type="entry name" value="SOD_Cu/Zn_/chaperone"/>
</dbReference>
<dbReference type="GO" id="GO:0006801">
    <property type="term" value="P:superoxide metabolic process"/>
    <property type="evidence" value="ECO:0007669"/>
    <property type="project" value="InterPro"/>
</dbReference>
<proteinExistence type="inferred from homology"/>
<evidence type="ECO:0000313" key="5">
    <source>
        <dbReference type="Proteomes" id="UP000296374"/>
    </source>
</evidence>
<organism evidence="4 5">
    <name type="scientific">Paracoccus liaowanqingii</name>
    <dbReference type="NCBI Taxonomy" id="2560053"/>
    <lineage>
        <taxon>Bacteria</taxon>
        <taxon>Pseudomonadati</taxon>
        <taxon>Pseudomonadota</taxon>
        <taxon>Alphaproteobacteria</taxon>
        <taxon>Rhodobacterales</taxon>
        <taxon>Paracoccaceae</taxon>
        <taxon>Paracoccus</taxon>
    </lineage>
</organism>
<feature type="region of interest" description="Disordered" evidence="2">
    <location>
        <begin position="71"/>
        <end position="104"/>
    </location>
</feature>
<dbReference type="GO" id="GO:0005507">
    <property type="term" value="F:copper ion binding"/>
    <property type="evidence" value="ECO:0007669"/>
    <property type="project" value="InterPro"/>
</dbReference>
<evidence type="ECO:0000256" key="2">
    <source>
        <dbReference type="SAM" id="MobiDB-lite"/>
    </source>
</evidence>
<evidence type="ECO:0000256" key="1">
    <source>
        <dbReference type="ARBA" id="ARBA00010457"/>
    </source>
</evidence>
<dbReference type="KEGG" id="plia:E4191_05625"/>
<dbReference type="SUPFAM" id="SSF49329">
    <property type="entry name" value="Cu,Zn superoxide dismutase-like"/>
    <property type="match status" value="1"/>
</dbReference>
<evidence type="ECO:0000259" key="3">
    <source>
        <dbReference type="Pfam" id="PF00080"/>
    </source>
</evidence>
<reference evidence="5" key="1">
    <citation type="submission" date="2019-03" db="EMBL/GenBank/DDBJ databases">
        <authorList>
            <person name="Li J."/>
        </authorList>
    </citation>
    <scope>NUCLEOTIDE SEQUENCE [LARGE SCALE GENOMIC DNA]</scope>
    <source>
        <strain evidence="5">2251</strain>
    </source>
</reference>
<dbReference type="PANTHER" id="PTHR10003">
    <property type="entry name" value="SUPEROXIDE DISMUTASE CU-ZN -RELATED"/>
    <property type="match status" value="1"/>
</dbReference>
<dbReference type="InterPro" id="IPR036423">
    <property type="entry name" value="SOD-like_Cu/Zn_dom_sf"/>
</dbReference>
<dbReference type="InterPro" id="IPR001424">
    <property type="entry name" value="SOD_Cu_Zn_dom"/>
</dbReference>
<accession>A0A4P7HM79</accession>